<dbReference type="InterPro" id="IPR047594">
    <property type="entry name" value="MoaC_bact/euk"/>
</dbReference>
<keyword evidence="12" id="KW-0496">Mitochondrion</keyword>
<dbReference type="GO" id="GO:0006777">
    <property type="term" value="P:Mo-molybdopterin cofactor biosynthetic process"/>
    <property type="evidence" value="ECO:0007669"/>
    <property type="project" value="UniProtKB-KW"/>
</dbReference>
<evidence type="ECO:0000256" key="3">
    <source>
        <dbReference type="ARBA" id="ARBA00005046"/>
    </source>
</evidence>
<keyword evidence="6" id="KW-0004">4Fe-4S</keyword>
<dbReference type="Gene3D" id="3.20.20.70">
    <property type="entry name" value="Aldolase class I"/>
    <property type="match status" value="1"/>
</dbReference>
<keyword evidence="7" id="KW-0949">S-adenosyl-L-methionine</keyword>
<keyword evidence="15" id="KW-0456">Lyase</keyword>
<dbReference type="InterPro" id="IPR002820">
    <property type="entry name" value="Mopterin_CF_biosynth-C_dom"/>
</dbReference>
<evidence type="ECO:0000256" key="6">
    <source>
        <dbReference type="ARBA" id="ARBA00022485"/>
    </source>
</evidence>
<dbReference type="InterPro" id="IPR036522">
    <property type="entry name" value="MoaC_sf"/>
</dbReference>
<dbReference type="InterPro" id="IPR010505">
    <property type="entry name" value="MoaA_twitch"/>
</dbReference>
<keyword evidence="8" id="KW-0479">Metal-binding</keyword>
<dbReference type="InterPro" id="IPR040064">
    <property type="entry name" value="MoaA-like"/>
</dbReference>
<feature type="domain" description="Radical SAM core" evidence="18">
    <location>
        <begin position="75"/>
        <end position="308"/>
    </location>
</feature>
<dbReference type="SMART" id="SM00729">
    <property type="entry name" value="Elp3"/>
    <property type="match status" value="1"/>
</dbReference>
<sequence length="985" mass="108840">MATNTVSRTLPRALKRARWSASAQQTRRVATAAAAVDYHDLTPAYIPPPPLPTTTPSRAETIRDAKPFSAFLTDTHARQHDYLRISLTEKCNLRCLYCMPEEGIALSPPTTQLTTPEIIYISQLFVNQGVTKIRLTGGEPTVRKDILELMRRIGDLRSAGLKELALTTNGISLWRKLDSMVEAGLTGLNISLDTLDPFQFTLLTRRQGFDAVMKSINRVQEMNRAGANIKLKINCVMMRDLNSEQLLPFVEMTREQDIEVRFIEYMPFGGNKWSENKMLPYEEMLAMIKAVHPEFHRVPDRTKSETSKTWQVPGFVGRVGFITSMTEDFCGTCNRLRITSDGNLKVCLHGETEVSLRDLIRKDHGGEPMDDAAFDAIRQIELDRRKGMNGELSGGEEGWMSKERQLLEFIGAAVKRKKERHAGMGELENMRNRPMILIGERATSSRPSSRLRPSSSAWSRIPTHLLSNYPGTASHARYFSTGNRRQSDDAENAGLASRFGFQSLTALFADEAPRGRYSRPRAETPTSAPKVDESKPDVRNSKPSPKLEETKPDVRNAKPLTGVWKGRSSDEPADQAFFQSAHVAQSSPTVTKSAEGSSATRQTITPAPVAYAPIQVDEPRGPKSEDTGKSAVDGRIERDSLVFRRPRSGRDLRPHVQSTRDAAADDYHRAKEEGVLPRPRAPRSLKPRAGRSREVVPDPFARTSGQRPVVATSKLEPGTQDGAWGLSEDAMETIDSMNDPHGAPRAISEPEPPAVTADPATARTSMRSTSPASEPAKLTHVTSSGEAHMVDVGAKPDTRRVAVAVAYVRFSNPEAFRLIYENSNKKGDVLGTARIAGIMAAKRTSDLIPLCHPIAISKVEVEVNLRAVGGGQSAFTRKRNTNGVVELQAVVETVGPTGVEMEALSAVAGAALTVYDMCKAVDKSMEIAQTKVVYKSGGRSIDYKHPEWARDVGMLWFKKRNLEIPVQVYAEEKKHKKQELDVEDS</sequence>
<dbReference type="NCBIfam" id="NF006870">
    <property type="entry name" value="PRK09364.1"/>
    <property type="match status" value="1"/>
</dbReference>
<dbReference type="Pfam" id="PF06463">
    <property type="entry name" value="Mob_synth_C"/>
    <property type="match status" value="1"/>
</dbReference>
<accession>A0AAN7WHI3</accession>
<dbReference type="Proteomes" id="UP001310594">
    <property type="component" value="Unassembled WGS sequence"/>
</dbReference>
<evidence type="ECO:0000256" key="1">
    <source>
        <dbReference type="ARBA" id="ARBA00001637"/>
    </source>
</evidence>
<protein>
    <recommendedName>
        <fullName evidence="18">Radical SAM core domain-containing protein</fullName>
    </recommendedName>
</protein>
<dbReference type="InterPro" id="IPR023045">
    <property type="entry name" value="MoaC"/>
</dbReference>
<dbReference type="NCBIfam" id="TIGR00581">
    <property type="entry name" value="moaC"/>
    <property type="match status" value="1"/>
</dbReference>
<comment type="pathway">
    <text evidence="3">Cofactor biosynthesis; molybdopterin biosynthesis.</text>
</comment>
<dbReference type="Pfam" id="PF01967">
    <property type="entry name" value="MoaC"/>
    <property type="match status" value="1"/>
</dbReference>
<evidence type="ECO:0000256" key="17">
    <source>
        <dbReference type="SAM" id="MobiDB-lite"/>
    </source>
</evidence>
<dbReference type="InterPro" id="IPR013483">
    <property type="entry name" value="MoaA"/>
</dbReference>
<keyword evidence="13" id="KW-0342">GTP-binding</keyword>
<evidence type="ECO:0000256" key="14">
    <source>
        <dbReference type="ARBA" id="ARBA00023150"/>
    </source>
</evidence>
<dbReference type="SFLD" id="SFLDG01383">
    <property type="entry name" value="cyclic_pyranopterin_phosphate"/>
    <property type="match status" value="1"/>
</dbReference>
<dbReference type="InterPro" id="IPR050105">
    <property type="entry name" value="MoCo_biosynth_MoaA/MoaC"/>
</dbReference>
<comment type="catalytic activity">
    <reaction evidence="16">
        <text>GTP + AH2 + S-adenosyl-L-methionine = (8S)-3',8-cyclo-7,8-dihydroguanosine 5'-triphosphate + 5'-deoxyadenosine + L-methionine + A + H(+)</text>
        <dbReference type="Rhea" id="RHEA:49576"/>
        <dbReference type="ChEBI" id="CHEBI:13193"/>
        <dbReference type="ChEBI" id="CHEBI:15378"/>
        <dbReference type="ChEBI" id="CHEBI:17319"/>
        <dbReference type="ChEBI" id="CHEBI:17499"/>
        <dbReference type="ChEBI" id="CHEBI:37565"/>
        <dbReference type="ChEBI" id="CHEBI:57844"/>
        <dbReference type="ChEBI" id="CHEBI:59789"/>
        <dbReference type="ChEBI" id="CHEBI:131766"/>
        <dbReference type="EC" id="4.1.99.22"/>
    </reaction>
</comment>
<dbReference type="GO" id="GO:0061798">
    <property type="term" value="F:GTP 3',8'-cyclase activity"/>
    <property type="evidence" value="ECO:0007669"/>
    <property type="project" value="UniProtKB-EC"/>
</dbReference>
<dbReference type="InterPro" id="IPR000385">
    <property type="entry name" value="MoaA_NifB_PqqE_Fe-S-bd_CS"/>
</dbReference>
<dbReference type="GO" id="GO:0061799">
    <property type="term" value="F:cyclic pyranopterin monophosphate synthase activity"/>
    <property type="evidence" value="ECO:0007669"/>
    <property type="project" value="UniProtKB-EC"/>
</dbReference>
<dbReference type="InterPro" id="IPR006638">
    <property type="entry name" value="Elp3/MiaA/NifB-like_rSAM"/>
</dbReference>
<feature type="region of interest" description="Disordered" evidence="17">
    <location>
        <begin position="512"/>
        <end position="778"/>
    </location>
</feature>
<gene>
    <name evidence="19" type="ORF">LTR97_000598</name>
</gene>
<dbReference type="NCBIfam" id="TIGR02666">
    <property type="entry name" value="moaA"/>
    <property type="match status" value="1"/>
</dbReference>
<evidence type="ECO:0000256" key="5">
    <source>
        <dbReference type="ARBA" id="ARBA00009862"/>
    </source>
</evidence>
<dbReference type="HAMAP" id="MF_01224_B">
    <property type="entry name" value="MoaC_B"/>
    <property type="match status" value="1"/>
</dbReference>
<comment type="caution">
    <text evidence="19">The sequence shown here is derived from an EMBL/GenBank/DDBJ whole genome shotgun (WGS) entry which is preliminary data.</text>
</comment>
<dbReference type="GO" id="GO:0051539">
    <property type="term" value="F:4 iron, 4 sulfur cluster binding"/>
    <property type="evidence" value="ECO:0007669"/>
    <property type="project" value="UniProtKB-KW"/>
</dbReference>
<dbReference type="SFLD" id="SFLDS00029">
    <property type="entry name" value="Radical_SAM"/>
    <property type="match status" value="1"/>
</dbReference>
<feature type="compositionally biased region" description="Polar residues" evidence="17">
    <location>
        <begin position="762"/>
        <end position="772"/>
    </location>
</feature>
<feature type="compositionally biased region" description="Basic and acidic residues" evidence="17">
    <location>
        <begin position="530"/>
        <end position="556"/>
    </location>
</feature>
<evidence type="ECO:0000256" key="8">
    <source>
        <dbReference type="ARBA" id="ARBA00022723"/>
    </source>
</evidence>
<dbReference type="GO" id="GO:0046872">
    <property type="term" value="F:metal ion binding"/>
    <property type="evidence" value="ECO:0007669"/>
    <property type="project" value="UniProtKB-KW"/>
</dbReference>
<feature type="compositionally biased region" description="Basic residues" evidence="17">
    <location>
        <begin position="680"/>
        <end position="690"/>
    </location>
</feature>
<evidence type="ECO:0000256" key="2">
    <source>
        <dbReference type="ARBA" id="ARBA00001966"/>
    </source>
</evidence>
<dbReference type="Pfam" id="PF04055">
    <property type="entry name" value="Radical_SAM"/>
    <property type="match status" value="1"/>
</dbReference>
<comment type="catalytic activity">
    <reaction evidence="1">
        <text>(8S)-3',8-cyclo-7,8-dihydroguanosine 5'-triphosphate = cyclic pyranopterin phosphate + diphosphate</text>
        <dbReference type="Rhea" id="RHEA:49580"/>
        <dbReference type="ChEBI" id="CHEBI:33019"/>
        <dbReference type="ChEBI" id="CHEBI:59648"/>
        <dbReference type="ChEBI" id="CHEBI:131766"/>
        <dbReference type="EC" id="4.6.1.17"/>
    </reaction>
</comment>
<evidence type="ECO:0000256" key="15">
    <source>
        <dbReference type="ARBA" id="ARBA00023239"/>
    </source>
</evidence>
<evidence type="ECO:0000313" key="20">
    <source>
        <dbReference type="Proteomes" id="UP001310594"/>
    </source>
</evidence>
<keyword evidence="14" id="KW-0501">Molybdenum cofactor biosynthesis</keyword>
<evidence type="ECO:0000256" key="16">
    <source>
        <dbReference type="ARBA" id="ARBA00048697"/>
    </source>
</evidence>
<dbReference type="PROSITE" id="PS51918">
    <property type="entry name" value="RADICAL_SAM"/>
    <property type="match status" value="1"/>
</dbReference>
<comment type="cofactor">
    <cofactor evidence="2">
        <name>[4Fe-4S] cluster</name>
        <dbReference type="ChEBI" id="CHEBI:49883"/>
    </cofactor>
</comment>
<comment type="similarity">
    <text evidence="5">In the N-terminal section; belongs to the radical SAM superfamily. MoaA family.</text>
</comment>
<organism evidence="19 20">
    <name type="scientific">Elasticomyces elasticus</name>
    <dbReference type="NCBI Taxonomy" id="574655"/>
    <lineage>
        <taxon>Eukaryota</taxon>
        <taxon>Fungi</taxon>
        <taxon>Dikarya</taxon>
        <taxon>Ascomycota</taxon>
        <taxon>Pezizomycotina</taxon>
        <taxon>Dothideomycetes</taxon>
        <taxon>Dothideomycetidae</taxon>
        <taxon>Mycosphaerellales</taxon>
        <taxon>Teratosphaeriaceae</taxon>
        <taxon>Elasticomyces</taxon>
    </lineage>
</organism>
<dbReference type="Gene3D" id="3.30.70.640">
    <property type="entry name" value="Molybdopterin cofactor biosynthesis C (MoaC) domain"/>
    <property type="match status" value="1"/>
</dbReference>
<dbReference type="CDD" id="cd21117">
    <property type="entry name" value="Twitch_MoaA"/>
    <property type="match status" value="1"/>
</dbReference>
<dbReference type="PANTHER" id="PTHR22960:SF0">
    <property type="entry name" value="MOLYBDENUM COFACTOR BIOSYNTHESIS PROTEIN 1"/>
    <property type="match status" value="1"/>
</dbReference>
<dbReference type="PROSITE" id="PS01305">
    <property type="entry name" value="MOAA_NIFB_PQQE"/>
    <property type="match status" value="1"/>
</dbReference>
<evidence type="ECO:0000256" key="7">
    <source>
        <dbReference type="ARBA" id="ARBA00022691"/>
    </source>
</evidence>
<evidence type="ECO:0000256" key="4">
    <source>
        <dbReference type="ARBA" id="ARBA00008484"/>
    </source>
</evidence>
<evidence type="ECO:0000256" key="10">
    <source>
        <dbReference type="ARBA" id="ARBA00023004"/>
    </source>
</evidence>
<dbReference type="AlphaFoldDB" id="A0AAN7WHI3"/>
<dbReference type="SUPFAM" id="SSF102114">
    <property type="entry name" value="Radical SAM enzymes"/>
    <property type="match status" value="1"/>
</dbReference>
<dbReference type="GO" id="GO:0005525">
    <property type="term" value="F:GTP binding"/>
    <property type="evidence" value="ECO:0007669"/>
    <property type="project" value="UniProtKB-KW"/>
</dbReference>
<feature type="compositionally biased region" description="Polar residues" evidence="17">
    <location>
        <begin position="582"/>
        <end position="605"/>
    </location>
</feature>
<dbReference type="SFLD" id="SFLDG01386">
    <property type="entry name" value="main_SPASM_domain-containing"/>
    <property type="match status" value="1"/>
</dbReference>
<dbReference type="SFLD" id="SFLDG01067">
    <property type="entry name" value="SPASM/twitch_domain_containing"/>
    <property type="match status" value="1"/>
</dbReference>
<comment type="similarity">
    <text evidence="4">In the C-terminal section; belongs to the MoaC family.</text>
</comment>
<evidence type="ECO:0000256" key="13">
    <source>
        <dbReference type="ARBA" id="ARBA00023134"/>
    </source>
</evidence>
<feature type="compositionally biased region" description="Basic and acidic residues" evidence="17">
    <location>
        <begin position="662"/>
        <end position="675"/>
    </location>
</feature>
<evidence type="ECO:0000256" key="11">
    <source>
        <dbReference type="ARBA" id="ARBA00023014"/>
    </source>
</evidence>
<dbReference type="InterPro" id="IPR013785">
    <property type="entry name" value="Aldolase_TIM"/>
</dbReference>
<reference evidence="19" key="1">
    <citation type="submission" date="2023-08" db="EMBL/GenBank/DDBJ databases">
        <title>Black Yeasts Isolated from many extreme environments.</title>
        <authorList>
            <person name="Coleine C."/>
            <person name="Stajich J.E."/>
            <person name="Selbmann L."/>
        </authorList>
    </citation>
    <scope>NUCLEOTIDE SEQUENCE</scope>
    <source>
        <strain evidence="19">CCFEE 5810</strain>
    </source>
</reference>
<proteinExistence type="inferred from homology"/>
<dbReference type="SUPFAM" id="SSF55040">
    <property type="entry name" value="Molybdenum cofactor biosynthesis protein C, MoaC"/>
    <property type="match status" value="1"/>
</dbReference>
<dbReference type="EMBL" id="JAVRQU010000001">
    <property type="protein sequence ID" value="KAK5708058.1"/>
    <property type="molecule type" value="Genomic_DNA"/>
</dbReference>
<dbReference type="InterPro" id="IPR007197">
    <property type="entry name" value="rSAM"/>
</dbReference>
<dbReference type="CDD" id="cd01420">
    <property type="entry name" value="MoaC_PE"/>
    <property type="match status" value="1"/>
</dbReference>
<keyword evidence="11" id="KW-0411">Iron-sulfur</keyword>
<evidence type="ECO:0000313" key="19">
    <source>
        <dbReference type="EMBL" id="KAK5708058.1"/>
    </source>
</evidence>
<dbReference type="PANTHER" id="PTHR22960">
    <property type="entry name" value="MOLYBDOPTERIN COFACTOR SYNTHESIS PROTEIN A"/>
    <property type="match status" value="1"/>
</dbReference>
<evidence type="ECO:0000256" key="12">
    <source>
        <dbReference type="ARBA" id="ARBA00023128"/>
    </source>
</evidence>
<evidence type="ECO:0000256" key="9">
    <source>
        <dbReference type="ARBA" id="ARBA00022741"/>
    </source>
</evidence>
<keyword evidence="9" id="KW-0547">Nucleotide-binding</keyword>
<keyword evidence="10" id="KW-0408">Iron</keyword>
<dbReference type="CDD" id="cd01335">
    <property type="entry name" value="Radical_SAM"/>
    <property type="match status" value="1"/>
</dbReference>
<evidence type="ECO:0000259" key="18">
    <source>
        <dbReference type="PROSITE" id="PS51918"/>
    </source>
</evidence>
<feature type="compositionally biased region" description="Basic and acidic residues" evidence="17">
    <location>
        <begin position="617"/>
        <end position="654"/>
    </location>
</feature>
<name>A0AAN7WHI3_9PEZI</name>
<dbReference type="InterPro" id="IPR058240">
    <property type="entry name" value="rSAM_sf"/>
</dbReference>